<dbReference type="PROSITE" id="PS00171">
    <property type="entry name" value="TIM_1"/>
    <property type="match status" value="1"/>
</dbReference>
<dbReference type="GO" id="GO:0004807">
    <property type="term" value="F:triose-phosphate isomerase activity"/>
    <property type="evidence" value="ECO:0007669"/>
    <property type="project" value="UniProtKB-EC"/>
</dbReference>
<evidence type="ECO:0000256" key="4">
    <source>
        <dbReference type="ARBA" id="ARBA00007422"/>
    </source>
</evidence>
<dbReference type="Gene3D" id="3.20.20.70">
    <property type="entry name" value="Aldolase class I"/>
    <property type="match status" value="2"/>
</dbReference>
<comment type="caution">
    <text evidence="12">The sequence shown here is derived from an EMBL/GenBank/DDBJ whole genome shotgun (WGS) entry which is preliminary data.</text>
</comment>
<dbReference type="GO" id="GO:0005829">
    <property type="term" value="C:cytosol"/>
    <property type="evidence" value="ECO:0007669"/>
    <property type="project" value="TreeGrafter"/>
</dbReference>
<dbReference type="GO" id="GO:0046166">
    <property type="term" value="P:glyceraldehyde-3-phosphate biosynthetic process"/>
    <property type="evidence" value="ECO:0007669"/>
    <property type="project" value="TreeGrafter"/>
</dbReference>
<accession>A0A1Q2YCB0</accession>
<comment type="pathway">
    <text evidence="3 11">Carbohydrate biosynthesis; gluconeogenesis.</text>
</comment>
<dbReference type="InterPro" id="IPR000652">
    <property type="entry name" value="Triosephosphate_isomerase"/>
</dbReference>
<evidence type="ECO:0000256" key="3">
    <source>
        <dbReference type="ARBA" id="ARBA00004742"/>
    </source>
</evidence>
<dbReference type="GO" id="GO:0006094">
    <property type="term" value="P:gluconeogenesis"/>
    <property type="evidence" value="ECO:0007669"/>
    <property type="project" value="UniProtKB-UniPathway"/>
</dbReference>
<dbReference type="Pfam" id="PF00121">
    <property type="entry name" value="TIM"/>
    <property type="match status" value="1"/>
</dbReference>
<dbReference type="EMBL" id="BDGI01000025">
    <property type="protein sequence ID" value="GAV27196.1"/>
    <property type="molecule type" value="Genomic_DNA"/>
</dbReference>
<reference evidence="12 13" key="1">
    <citation type="submission" date="2016-08" db="EMBL/GenBank/DDBJ databases">
        <title>Whole genome shotgun sequence of Pichia membranifaciens KS47-1.</title>
        <authorList>
            <person name="Konishi M."/>
            <person name="Ishida M."/>
            <person name="Arakawa T."/>
            <person name="Kato Y."/>
            <person name="Horiuchi J."/>
        </authorList>
    </citation>
    <scope>NUCLEOTIDE SEQUENCE [LARGE SCALE GENOMIC DNA]</scope>
    <source>
        <strain evidence="12 13">KS47-1</strain>
    </source>
</reference>
<dbReference type="GO" id="GO:0019563">
    <property type="term" value="P:glycerol catabolic process"/>
    <property type="evidence" value="ECO:0007669"/>
    <property type="project" value="TreeGrafter"/>
</dbReference>
<dbReference type="UniPathway" id="UPA00109">
    <property type="reaction ID" value="UER00189"/>
</dbReference>
<dbReference type="EC" id="5.3.1.1" evidence="6 11"/>
<gene>
    <name evidence="12" type="ORF">PMKS-000660</name>
</gene>
<dbReference type="InterPro" id="IPR035990">
    <property type="entry name" value="TIM_sf"/>
</dbReference>
<comment type="similarity">
    <text evidence="4 11">Belongs to the triosephosphate isomerase family.</text>
</comment>
<comment type="pathway">
    <text evidence="2 11">Carbohydrate degradation; glycolysis; D-glyceraldehyde 3-phosphate from glycerone phosphate: step 1/1.</text>
</comment>
<evidence type="ECO:0000256" key="5">
    <source>
        <dbReference type="ARBA" id="ARBA00011738"/>
    </source>
</evidence>
<keyword evidence="13" id="KW-1185">Reference proteome</keyword>
<protein>
    <recommendedName>
        <fullName evidence="7 11">Triosephosphate isomerase</fullName>
        <ecNumber evidence="6 11">5.3.1.1</ecNumber>
    </recommendedName>
</protein>
<evidence type="ECO:0000256" key="10">
    <source>
        <dbReference type="ARBA" id="ARBA00023235"/>
    </source>
</evidence>
<evidence type="ECO:0000256" key="8">
    <source>
        <dbReference type="ARBA" id="ARBA00022432"/>
    </source>
</evidence>
<dbReference type="InterPro" id="IPR020861">
    <property type="entry name" value="Triosephosphate_isomerase_AS"/>
</dbReference>
<comment type="catalytic activity">
    <reaction evidence="1 11">
        <text>D-glyceraldehyde 3-phosphate = dihydroxyacetone phosphate</text>
        <dbReference type="Rhea" id="RHEA:18585"/>
        <dbReference type="ChEBI" id="CHEBI:57642"/>
        <dbReference type="ChEBI" id="CHEBI:59776"/>
        <dbReference type="EC" id="5.3.1.1"/>
    </reaction>
</comment>
<evidence type="ECO:0000256" key="6">
    <source>
        <dbReference type="ARBA" id="ARBA00011940"/>
    </source>
</evidence>
<dbReference type="CDD" id="cd00311">
    <property type="entry name" value="TIM"/>
    <property type="match status" value="1"/>
</dbReference>
<keyword evidence="9 11" id="KW-0324">Glycolysis</keyword>
<dbReference type="InterPro" id="IPR013785">
    <property type="entry name" value="Aldolase_TIM"/>
</dbReference>
<evidence type="ECO:0000256" key="11">
    <source>
        <dbReference type="RuleBase" id="RU363013"/>
    </source>
</evidence>
<dbReference type="PANTHER" id="PTHR21139:SF41">
    <property type="entry name" value="TRIOSEPHOSPHATE ISOMERASE"/>
    <property type="match status" value="1"/>
</dbReference>
<evidence type="ECO:0000256" key="9">
    <source>
        <dbReference type="ARBA" id="ARBA00023152"/>
    </source>
</evidence>
<dbReference type="PANTHER" id="PTHR21139">
    <property type="entry name" value="TRIOSEPHOSPHATE ISOMERASE"/>
    <property type="match status" value="1"/>
</dbReference>
<dbReference type="UniPathway" id="UPA00138"/>
<dbReference type="SUPFAM" id="SSF51351">
    <property type="entry name" value="Triosephosphate isomerase (TIM)"/>
    <property type="match status" value="1"/>
</dbReference>
<organism evidence="12 13">
    <name type="scientific">Pichia membranifaciens</name>
    <dbReference type="NCBI Taxonomy" id="4926"/>
    <lineage>
        <taxon>Eukaryota</taxon>
        <taxon>Fungi</taxon>
        <taxon>Dikarya</taxon>
        <taxon>Ascomycota</taxon>
        <taxon>Saccharomycotina</taxon>
        <taxon>Pichiomycetes</taxon>
        <taxon>Pichiales</taxon>
        <taxon>Pichiaceae</taxon>
        <taxon>Pichia</taxon>
    </lineage>
</organism>
<keyword evidence="8 11" id="KW-0312">Gluconeogenesis</keyword>
<dbReference type="PROSITE" id="PS51440">
    <property type="entry name" value="TIM_2"/>
    <property type="match status" value="1"/>
</dbReference>
<evidence type="ECO:0000313" key="12">
    <source>
        <dbReference type="EMBL" id="GAV27196.1"/>
    </source>
</evidence>
<proteinExistence type="inferred from homology"/>
<dbReference type="OrthoDB" id="6715177at2759"/>
<dbReference type="Proteomes" id="UP000186136">
    <property type="component" value="Unassembled WGS sequence"/>
</dbReference>
<name>A0A1Q2YCB0_9ASCO</name>
<dbReference type="NCBIfam" id="TIGR00419">
    <property type="entry name" value="tim"/>
    <property type="match status" value="1"/>
</dbReference>
<evidence type="ECO:0000256" key="1">
    <source>
        <dbReference type="ARBA" id="ARBA00000474"/>
    </source>
</evidence>
<dbReference type="AlphaFoldDB" id="A0A1Q2YCB0"/>
<comment type="subunit">
    <text evidence="5">Homodimer.</text>
</comment>
<evidence type="ECO:0000256" key="2">
    <source>
        <dbReference type="ARBA" id="ARBA00004680"/>
    </source>
</evidence>
<dbReference type="GO" id="GO:0006096">
    <property type="term" value="P:glycolytic process"/>
    <property type="evidence" value="ECO:0007669"/>
    <property type="project" value="UniProtKB-UniPathway"/>
</dbReference>
<evidence type="ECO:0000256" key="7">
    <source>
        <dbReference type="ARBA" id="ARBA00019397"/>
    </source>
</evidence>
<sequence length="200" mass="21719">MNGSKESIKTIVENLNSSKLPANVEVVLCPPAPYLAYTADLNKQKTVQRRGIFHESDEFVAEKVAFAIEKGLKVILCIGESIDEKKAGSTLDVCKRELAAVLKTVKKDDWKHIVVAYEPIWAIGTGLAATSADAQDIHSQIRDYLKSEIGELADSVRILYGGSANGKNAPDFKDKPDVDGFLVGGASLKPEFVSIITSRQ</sequence>
<keyword evidence="10 11" id="KW-0413">Isomerase</keyword>
<evidence type="ECO:0000313" key="13">
    <source>
        <dbReference type="Proteomes" id="UP000186136"/>
    </source>
</evidence>